<dbReference type="EMBL" id="CP126446">
    <property type="protein sequence ID" value="WIF99319.1"/>
    <property type="molecule type" value="Genomic_DNA"/>
</dbReference>
<dbReference type="Gene3D" id="3.30.750.24">
    <property type="entry name" value="STAS domain"/>
    <property type="match status" value="1"/>
</dbReference>
<gene>
    <name evidence="3" type="ORF">QNI29_06585</name>
</gene>
<dbReference type="RefSeq" id="WP_231418067.1">
    <property type="nucleotide sequence ID" value="NZ_CP126446.1"/>
</dbReference>
<dbReference type="InterPro" id="IPR051932">
    <property type="entry name" value="Bact_StressResp_Reg"/>
</dbReference>
<protein>
    <submittedName>
        <fullName evidence="3">STAS domain-containing protein</fullName>
    </submittedName>
</protein>
<proteinExistence type="predicted"/>
<evidence type="ECO:0000313" key="3">
    <source>
        <dbReference type="EMBL" id="WIF99319.1"/>
    </source>
</evidence>
<dbReference type="Pfam" id="PF01740">
    <property type="entry name" value="STAS"/>
    <property type="match status" value="1"/>
</dbReference>
<keyword evidence="4" id="KW-1185">Reference proteome</keyword>
<organism evidence="3 4">
    <name type="scientific">Pontibacillus chungwhensis</name>
    <dbReference type="NCBI Taxonomy" id="265426"/>
    <lineage>
        <taxon>Bacteria</taxon>
        <taxon>Bacillati</taxon>
        <taxon>Bacillota</taxon>
        <taxon>Bacilli</taxon>
        <taxon>Bacillales</taxon>
        <taxon>Bacillaceae</taxon>
        <taxon>Pontibacillus</taxon>
    </lineage>
</organism>
<dbReference type="InterPro" id="IPR002645">
    <property type="entry name" value="STAS_dom"/>
</dbReference>
<feature type="domain" description="STAS" evidence="2">
    <location>
        <begin position="156"/>
        <end position="267"/>
    </location>
</feature>
<dbReference type="PANTHER" id="PTHR33745:SF3">
    <property type="entry name" value="RSBT CO-ANTAGONIST PROTEIN RSBRC"/>
    <property type="match status" value="1"/>
</dbReference>
<dbReference type="SUPFAM" id="SSF52091">
    <property type="entry name" value="SpoIIaa-like"/>
    <property type="match status" value="1"/>
</dbReference>
<evidence type="ECO:0000256" key="1">
    <source>
        <dbReference type="ARBA" id="ARBA00022553"/>
    </source>
</evidence>
<sequence length="268" mass="30097">MNDKKVERAISSTILEQKERLVQEAALPNDIGGDIADQLMDWRRQLINAYAESVTQGADGVIDELEEWSKHVSERLVELMLPLDIALDEISKYREVIGTLIKEEAELQQFSIADFYQLVTNFNNAVDQAVQLVSRSYMEDYKDTIQKAHYAINELSIPMVRITEEVGVIPIVGEIDTYRAQLLMDNALKQGEEFRLTTVIIDLSGVSIIDTMVAHQLFKVIHSLELIGVRGVLSGIRPDIAQTMVNLGINMKTVDTFSSLHKAIGSIH</sequence>
<dbReference type="PANTHER" id="PTHR33745">
    <property type="entry name" value="RSBT ANTAGONIST PROTEIN RSBS-RELATED"/>
    <property type="match status" value="1"/>
</dbReference>
<dbReference type="PROSITE" id="PS50801">
    <property type="entry name" value="STAS"/>
    <property type="match status" value="1"/>
</dbReference>
<dbReference type="InterPro" id="IPR036513">
    <property type="entry name" value="STAS_dom_sf"/>
</dbReference>
<accession>A0ABY8V0P9</accession>
<name>A0ABY8V0P9_9BACI</name>
<evidence type="ECO:0000259" key="2">
    <source>
        <dbReference type="PROSITE" id="PS50801"/>
    </source>
</evidence>
<dbReference type="Proteomes" id="UP001236652">
    <property type="component" value="Chromosome"/>
</dbReference>
<reference evidence="3 4" key="1">
    <citation type="submission" date="2023-05" db="EMBL/GenBank/DDBJ databases">
        <title>Comparative genomics reveals the evidence of polycyclic aromatic hydrocarbons degradation in moderately halophilic genus Pontibacillus.</title>
        <authorList>
            <person name="Yang H."/>
            <person name="Qian Z."/>
        </authorList>
    </citation>
    <scope>NUCLEOTIDE SEQUENCE [LARGE SCALE GENOMIC DNA]</scope>
    <source>
        <strain evidence="4">HN14</strain>
    </source>
</reference>
<evidence type="ECO:0000313" key="4">
    <source>
        <dbReference type="Proteomes" id="UP001236652"/>
    </source>
</evidence>
<keyword evidence="1" id="KW-0597">Phosphoprotein</keyword>
<dbReference type="CDD" id="cd07041">
    <property type="entry name" value="STAS_RsbR_RsbS_like"/>
    <property type="match status" value="1"/>
</dbReference>